<organism evidence="1 2">
    <name type="scientific">Aspergillus transmontanensis</name>
    <dbReference type="NCBI Taxonomy" id="1034304"/>
    <lineage>
        <taxon>Eukaryota</taxon>
        <taxon>Fungi</taxon>
        <taxon>Dikarya</taxon>
        <taxon>Ascomycota</taxon>
        <taxon>Pezizomycotina</taxon>
        <taxon>Eurotiomycetes</taxon>
        <taxon>Eurotiomycetidae</taxon>
        <taxon>Eurotiales</taxon>
        <taxon>Aspergillaceae</taxon>
        <taxon>Aspergillus</taxon>
        <taxon>Aspergillus subgen. Circumdati</taxon>
    </lineage>
</organism>
<reference evidence="2" key="1">
    <citation type="submission" date="2019-04" db="EMBL/GenBank/DDBJ databases">
        <title>Friends and foes A comparative genomics studyof 23 Aspergillus species from section Flavi.</title>
        <authorList>
            <consortium name="DOE Joint Genome Institute"/>
            <person name="Kjaerbolling I."/>
            <person name="Vesth T."/>
            <person name="Frisvad J.C."/>
            <person name="Nybo J.L."/>
            <person name="Theobald S."/>
            <person name="Kildgaard S."/>
            <person name="Isbrandt T."/>
            <person name="Kuo A."/>
            <person name="Sato A."/>
            <person name="Lyhne E.K."/>
            <person name="Kogle M.E."/>
            <person name="Wiebenga A."/>
            <person name="Kun R.S."/>
            <person name="Lubbers R.J."/>
            <person name="Makela M.R."/>
            <person name="Barry K."/>
            <person name="Chovatia M."/>
            <person name="Clum A."/>
            <person name="Daum C."/>
            <person name="Haridas S."/>
            <person name="He G."/>
            <person name="LaButti K."/>
            <person name="Lipzen A."/>
            <person name="Mondo S."/>
            <person name="Riley R."/>
            <person name="Salamov A."/>
            <person name="Simmons B.A."/>
            <person name="Magnuson J.K."/>
            <person name="Henrissat B."/>
            <person name="Mortensen U.H."/>
            <person name="Larsen T.O."/>
            <person name="Devries R.P."/>
            <person name="Grigoriev I.V."/>
            <person name="Machida M."/>
            <person name="Baker S.E."/>
            <person name="Andersen M.R."/>
        </authorList>
    </citation>
    <scope>NUCLEOTIDE SEQUENCE [LARGE SCALE GENOMIC DNA]</scope>
    <source>
        <strain evidence="2">CBS 130015</strain>
    </source>
</reference>
<dbReference type="AlphaFoldDB" id="A0A5N6VDJ4"/>
<keyword evidence="2" id="KW-1185">Reference proteome</keyword>
<proteinExistence type="predicted"/>
<evidence type="ECO:0000313" key="1">
    <source>
        <dbReference type="EMBL" id="KAE8306229.1"/>
    </source>
</evidence>
<name>A0A5N6VDJ4_9EURO</name>
<protein>
    <submittedName>
        <fullName evidence="1">Uncharacterized protein</fullName>
    </submittedName>
</protein>
<dbReference type="EMBL" id="ML738485">
    <property type="protein sequence ID" value="KAE8306229.1"/>
    <property type="molecule type" value="Genomic_DNA"/>
</dbReference>
<accession>A0A5N6VDJ4</accession>
<sequence length="72" mass="8878">MNYLCWKVDYPSMSLLLLLIRHRVYGKEWIIQYDIWVWYVWDSLDKLLKVLEPVQLLWGVNILFLDRYIGTE</sequence>
<dbReference type="Proteomes" id="UP000325433">
    <property type="component" value="Unassembled WGS sequence"/>
</dbReference>
<gene>
    <name evidence="1" type="ORF">BDV41DRAFT_559359</name>
</gene>
<evidence type="ECO:0000313" key="2">
    <source>
        <dbReference type="Proteomes" id="UP000325433"/>
    </source>
</evidence>